<dbReference type="FunFam" id="3.30.160.60:FF:000213">
    <property type="entry name" value="Zinc finger protein 624"/>
    <property type="match status" value="1"/>
</dbReference>
<dbReference type="Proteomes" id="UP000694382">
    <property type="component" value="Unassembled WGS sequence"/>
</dbReference>
<comment type="function">
    <text evidence="1">May be involved in transcriptional regulation.</text>
</comment>
<evidence type="ECO:0000256" key="8">
    <source>
        <dbReference type="ARBA" id="ARBA00023015"/>
    </source>
</evidence>
<reference evidence="12" key="1">
    <citation type="submission" date="2025-08" db="UniProtKB">
        <authorList>
            <consortium name="Ensembl"/>
        </authorList>
    </citation>
    <scope>IDENTIFICATION</scope>
</reference>
<evidence type="ECO:0000256" key="5">
    <source>
        <dbReference type="ARBA" id="ARBA00022737"/>
    </source>
</evidence>
<dbReference type="SUPFAM" id="SSF57667">
    <property type="entry name" value="beta-beta-alpha zinc fingers"/>
    <property type="match status" value="1"/>
</dbReference>
<organism evidence="12 13">
    <name type="scientific">Geospiza parvula</name>
    <name type="common">Small tree-finch</name>
    <name type="synonym">Camarhynchus parvulus</name>
    <dbReference type="NCBI Taxonomy" id="87175"/>
    <lineage>
        <taxon>Eukaryota</taxon>
        <taxon>Metazoa</taxon>
        <taxon>Chordata</taxon>
        <taxon>Craniata</taxon>
        <taxon>Vertebrata</taxon>
        <taxon>Euteleostomi</taxon>
        <taxon>Archelosauria</taxon>
        <taxon>Archosauria</taxon>
        <taxon>Dinosauria</taxon>
        <taxon>Saurischia</taxon>
        <taxon>Theropoda</taxon>
        <taxon>Coelurosauria</taxon>
        <taxon>Aves</taxon>
        <taxon>Neognathae</taxon>
        <taxon>Neoaves</taxon>
        <taxon>Telluraves</taxon>
        <taxon>Australaves</taxon>
        <taxon>Passeriformes</taxon>
        <taxon>Thraupidae</taxon>
        <taxon>Camarhynchus</taxon>
    </lineage>
</organism>
<dbReference type="GO" id="GO:0000978">
    <property type="term" value="F:RNA polymerase II cis-regulatory region sequence-specific DNA binding"/>
    <property type="evidence" value="ECO:0007669"/>
    <property type="project" value="TreeGrafter"/>
</dbReference>
<evidence type="ECO:0000256" key="11">
    <source>
        <dbReference type="ARBA" id="ARBA00023242"/>
    </source>
</evidence>
<evidence type="ECO:0000313" key="12">
    <source>
        <dbReference type="Ensembl" id="ENSCPVP00000025846.1"/>
    </source>
</evidence>
<protein>
    <submittedName>
        <fullName evidence="12">Uncharacterized protein</fullName>
    </submittedName>
</protein>
<evidence type="ECO:0000256" key="9">
    <source>
        <dbReference type="ARBA" id="ARBA00023125"/>
    </source>
</evidence>
<dbReference type="GO" id="GO:0005634">
    <property type="term" value="C:nucleus"/>
    <property type="evidence" value="ECO:0007669"/>
    <property type="project" value="UniProtKB-SubCell"/>
</dbReference>
<dbReference type="Gene3D" id="3.30.160.60">
    <property type="entry name" value="Classic Zinc Finger"/>
    <property type="match status" value="2"/>
</dbReference>
<keyword evidence="6" id="KW-0863">Zinc-finger</keyword>
<accession>A0A8U8C152</accession>
<keyword evidence="8" id="KW-0805">Transcription regulation</keyword>
<evidence type="ECO:0000256" key="7">
    <source>
        <dbReference type="ARBA" id="ARBA00022833"/>
    </source>
</evidence>
<evidence type="ECO:0000256" key="2">
    <source>
        <dbReference type="ARBA" id="ARBA00004123"/>
    </source>
</evidence>
<name>A0A8U8C152_GEOPR</name>
<dbReference type="PROSITE" id="PS50157">
    <property type="entry name" value="ZINC_FINGER_C2H2_2"/>
    <property type="match status" value="1"/>
</dbReference>
<evidence type="ECO:0000256" key="3">
    <source>
        <dbReference type="ARBA" id="ARBA00006991"/>
    </source>
</evidence>
<comment type="subcellular location">
    <subcellularLocation>
        <location evidence="2">Nucleus</location>
    </subcellularLocation>
</comment>
<evidence type="ECO:0000256" key="1">
    <source>
        <dbReference type="ARBA" id="ARBA00003767"/>
    </source>
</evidence>
<dbReference type="InterPro" id="IPR036236">
    <property type="entry name" value="Znf_C2H2_sf"/>
</dbReference>
<dbReference type="GO" id="GO:0000981">
    <property type="term" value="F:DNA-binding transcription factor activity, RNA polymerase II-specific"/>
    <property type="evidence" value="ECO:0007669"/>
    <property type="project" value="TreeGrafter"/>
</dbReference>
<dbReference type="Ensembl" id="ENSCPVT00000025518.1">
    <property type="protein sequence ID" value="ENSCPVP00000025846.1"/>
    <property type="gene ID" value="ENSCPVG00000017510.1"/>
</dbReference>
<evidence type="ECO:0000256" key="6">
    <source>
        <dbReference type="ARBA" id="ARBA00022771"/>
    </source>
</evidence>
<dbReference type="AlphaFoldDB" id="A0A8U8C152"/>
<dbReference type="GO" id="GO:0008270">
    <property type="term" value="F:zinc ion binding"/>
    <property type="evidence" value="ECO:0007669"/>
    <property type="project" value="UniProtKB-KW"/>
</dbReference>
<keyword evidence="9" id="KW-0238">DNA-binding</keyword>
<dbReference type="PROSITE" id="PS00028">
    <property type="entry name" value="ZINC_FINGER_C2H2_1"/>
    <property type="match status" value="1"/>
</dbReference>
<dbReference type="FunFam" id="3.30.160.60:FF:000097">
    <property type="entry name" value="Zinc finger protein"/>
    <property type="match status" value="1"/>
</dbReference>
<proteinExistence type="inferred from homology"/>
<keyword evidence="7" id="KW-0862">Zinc</keyword>
<dbReference type="SMART" id="SM00355">
    <property type="entry name" value="ZnF_C2H2"/>
    <property type="match status" value="1"/>
</dbReference>
<evidence type="ECO:0000313" key="13">
    <source>
        <dbReference type="Proteomes" id="UP000694382"/>
    </source>
</evidence>
<evidence type="ECO:0000256" key="4">
    <source>
        <dbReference type="ARBA" id="ARBA00022723"/>
    </source>
</evidence>
<sequence>VSDLGEAEAPAPPERPYRCGECGKAFKGSSGLRYHLRDHTGERPYTCATCGKSFKRSSLSPASSCAQVK</sequence>
<keyword evidence="10" id="KW-0804">Transcription</keyword>
<dbReference type="Pfam" id="PF00096">
    <property type="entry name" value="zf-C2H2"/>
    <property type="match status" value="2"/>
</dbReference>
<dbReference type="PANTHER" id="PTHR23235">
    <property type="entry name" value="KRUEPPEL-LIKE TRANSCRIPTION FACTOR"/>
    <property type="match status" value="1"/>
</dbReference>
<reference evidence="12" key="2">
    <citation type="submission" date="2025-09" db="UniProtKB">
        <authorList>
            <consortium name="Ensembl"/>
        </authorList>
    </citation>
    <scope>IDENTIFICATION</scope>
</reference>
<dbReference type="PANTHER" id="PTHR23235:SF152">
    <property type="entry name" value="SI:DKEY-210J14.3"/>
    <property type="match status" value="1"/>
</dbReference>
<keyword evidence="11" id="KW-0539">Nucleus</keyword>
<keyword evidence="5" id="KW-0677">Repeat</keyword>
<keyword evidence="4" id="KW-0479">Metal-binding</keyword>
<comment type="similarity">
    <text evidence="3">Belongs to the krueppel C2H2-type zinc-finger protein family.</text>
</comment>
<keyword evidence="13" id="KW-1185">Reference proteome</keyword>
<evidence type="ECO:0000256" key="10">
    <source>
        <dbReference type="ARBA" id="ARBA00023163"/>
    </source>
</evidence>
<dbReference type="InterPro" id="IPR013087">
    <property type="entry name" value="Znf_C2H2_type"/>
</dbReference>